<feature type="signal peptide" evidence="1">
    <location>
        <begin position="1"/>
        <end position="25"/>
    </location>
</feature>
<gene>
    <name evidence="3" type="ORF">GSCOC_T00012025001</name>
</gene>
<dbReference type="SUPFAM" id="SSF49503">
    <property type="entry name" value="Cupredoxins"/>
    <property type="match status" value="1"/>
</dbReference>
<dbReference type="OrthoDB" id="1839683at2759"/>
<dbReference type="Proteomes" id="UP000295252">
    <property type="component" value="Chromosome II"/>
</dbReference>
<dbReference type="Pfam" id="PF02298">
    <property type="entry name" value="Cu_bind_like"/>
    <property type="match status" value="1"/>
</dbReference>
<dbReference type="PROSITE" id="PS51485">
    <property type="entry name" value="PHYTOCYANIN"/>
    <property type="match status" value="1"/>
</dbReference>
<keyword evidence="4" id="KW-1185">Reference proteome</keyword>
<dbReference type="EMBL" id="HG739305">
    <property type="protein sequence ID" value="CDP18295.1"/>
    <property type="molecule type" value="Genomic_DNA"/>
</dbReference>
<dbReference type="AlphaFoldDB" id="A0A068VBT9"/>
<dbReference type="STRING" id="49390.A0A068VBT9"/>
<dbReference type="PANTHER" id="PTHR34052">
    <property type="entry name" value="GLYCINE-RICH PROTEIN-LIKE"/>
    <property type="match status" value="1"/>
</dbReference>
<proteinExistence type="predicted"/>
<dbReference type="Gene3D" id="2.60.40.420">
    <property type="entry name" value="Cupredoxins - blue copper proteins"/>
    <property type="match status" value="1"/>
</dbReference>
<dbReference type="PhylomeDB" id="A0A068VBT9"/>
<evidence type="ECO:0000259" key="2">
    <source>
        <dbReference type="PROSITE" id="PS51485"/>
    </source>
</evidence>
<reference evidence="4" key="1">
    <citation type="journal article" date="2014" name="Science">
        <title>The coffee genome provides insight into the convergent evolution of caffeine biosynthesis.</title>
        <authorList>
            <person name="Denoeud F."/>
            <person name="Carretero-Paulet L."/>
            <person name="Dereeper A."/>
            <person name="Droc G."/>
            <person name="Guyot R."/>
            <person name="Pietrella M."/>
            <person name="Zheng C."/>
            <person name="Alberti A."/>
            <person name="Anthony F."/>
            <person name="Aprea G."/>
            <person name="Aury J.M."/>
            <person name="Bento P."/>
            <person name="Bernard M."/>
            <person name="Bocs S."/>
            <person name="Campa C."/>
            <person name="Cenci A."/>
            <person name="Combes M.C."/>
            <person name="Crouzillat D."/>
            <person name="Da Silva C."/>
            <person name="Daddiego L."/>
            <person name="De Bellis F."/>
            <person name="Dussert S."/>
            <person name="Garsmeur O."/>
            <person name="Gayraud T."/>
            <person name="Guignon V."/>
            <person name="Jahn K."/>
            <person name="Jamilloux V."/>
            <person name="Joet T."/>
            <person name="Labadie K."/>
            <person name="Lan T."/>
            <person name="Leclercq J."/>
            <person name="Lepelley M."/>
            <person name="Leroy T."/>
            <person name="Li L.T."/>
            <person name="Librado P."/>
            <person name="Lopez L."/>
            <person name="Munoz A."/>
            <person name="Noel B."/>
            <person name="Pallavicini A."/>
            <person name="Perrotta G."/>
            <person name="Poncet V."/>
            <person name="Pot D."/>
            <person name="Priyono X."/>
            <person name="Rigoreau M."/>
            <person name="Rouard M."/>
            <person name="Rozas J."/>
            <person name="Tranchant-Dubreuil C."/>
            <person name="VanBuren R."/>
            <person name="Zhang Q."/>
            <person name="Andrade A.C."/>
            <person name="Argout X."/>
            <person name="Bertrand B."/>
            <person name="de Kochko A."/>
            <person name="Graziosi G."/>
            <person name="Henry R.J."/>
            <person name="Jayarama X."/>
            <person name="Ming R."/>
            <person name="Nagai C."/>
            <person name="Rounsley S."/>
            <person name="Sankoff D."/>
            <person name="Giuliano G."/>
            <person name="Albert V.A."/>
            <person name="Wincker P."/>
            <person name="Lashermes P."/>
        </authorList>
    </citation>
    <scope>NUCLEOTIDE SEQUENCE [LARGE SCALE GENOMIC DNA]</scope>
    <source>
        <strain evidence="4">cv. DH200-94</strain>
    </source>
</reference>
<evidence type="ECO:0000256" key="1">
    <source>
        <dbReference type="SAM" id="SignalP"/>
    </source>
</evidence>
<protein>
    <recommendedName>
        <fullName evidence="2">Phytocyanin domain-containing protein</fullName>
    </recommendedName>
</protein>
<dbReference type="InParanoid" id="A0A068VBT9"/>
<feature type="chain" id="PRO_5001658767" description="Phytocyanin domain-containing protein" evidence="1">
    <location>
        <begin position="26"/>
        <end position="143"/>
    </location>
</feature>
<dbReference type="PANTHER" id="PTHR34052:SF2">
    <property type="entry name" value="PLASTOCYANIN-LIKE DOMAIN PROTEIN"/>
    <property type="match status" value="1"/>
</dbReference>
<dbReference type="OMA" id="AFNYTAW"/>
<evidence type="ECO:0000313" key="3">
    <source>
        <dbReference type="EMBL" id="CDP18295.1"/>
    </source>
</evidence>
<organism evidence="3 4">
    <name type="scientific">Coffea canephora</name>
    <name type="common">Robusta coffee</name>
    <dbReference type="NCBI Taxonomy" id="49390"/>
    <lineage>
        <taxon>Eukaryota</taxon>
        <taxon>Viridiplantae</taxon>
        <taxon>Streptophyta</taxon>
        <taxon>Embryophyta</taxon>
        <taxon>Tracheophyta</taxon>
        <taxon>Spermatophyta</taxon>
        <taxon>Magnoliopsida</taxon>
        <taxon>eudicotyledons</taxon>
        <taxon>Gunneridae</taxon>
        <taxon>Pentapetalae</taxon>
        <taxon>asterids</taxon>
        <taxon>lamiids</taxon>
        <taxon>Gentianales</taxon>
        <taxon>Rubiaceae</taxon>
        <taxon>Ixoroideae</taxon>
        <taxon>Gardenieae complex</taxon>
        <taxon>Bertiereae - Coffeeae clade</taxon>
        <taxon>Coffeeae</taxon>
        <taxon>Coffea</taxon>
    </lineage>
</organism>
<dbReference type="InterPro" id="IPR008972">
    <property type="entry name" value="Cupredoxin"/>
</dbReference>
<accession>A0A068VBT9</accession>
<dbReference type="InterPro" id="IPR003245">
    <property type="entry name" value="Phytocyanin_dom"/>
</dbReference>
<name>A0A068VBT9_COFCA</name>
<evidence type="ECO:0000313" key="4">
    <source>
        <dbReference type="Proteomes" id="UP000295252"/>
    </source>
</evidence>
<sequence length="143" mass="15805">MAVSFGKGLLVLLLTLVATLAISQAETVVVGGSQGWRYGYNYTNWALNHGAFFLGDTLVFKYRPPSKISRPHSVYLLPNLYSFLTCDFRGATRLAGLNQGRGNGFSYVLNQVRPNYFASGEGDDCKKGLMKFVAIPLYRPPFP</sequence>
<feature type="domain" description="Phytocyanin" evidence="2">
    <location>
        <begin position="26"/>
        <end position="138"/>
    </location>
</feature>
<dbReference type="Gramene" id="CDP18295">
    <property type="protein sequence ID" value="CDP18295"/>
    <property type="gene ID" value="GSCOC_T00012025001"/>
</dbReference>
<dbReference type="GO" id="GO:0009055">
    <property type="term" value="F:electron transfer activity"/>
    <property type="evidence" value="ECO:0007669"/>
    <property type="project" value="InterPro"/>
</dbReference>
<keyword evidence="1" id="KW-0732">Signal</keyword>